<organism evidence="1 2">
    <name type="scientific">Ajellomyces capsulatus</name>
    <name type="common">Darling's disease fungus</name>
    <name type="synonym">Histoplasma capsulatum</name>
    <dbReference type="NCBI Taxonomy" id="5037"/>
    <lineage>
        <taxon>Eukaryota</taxon>
        <taxon>Fungi</taxon>
        <taxon>Dikarya</taxon>
        <taxon>Ascomycota</taxon>
        <taxon>Pezizomycotina</taxon>
        <taxon>Eurotiomycetes</taxon>
        <taxon>Eurotiomycetidae</taxon>
        <taxon>Onygenales</taxon>
        <taxon>Ajellomycetaceae</taxon>
        <taxon>Histoplasma</taxon>
    </lineage>
</organism>
<gene>
    <name evidence="1" type="ORF">I7I52_12466</name>
</gene>
<dbReference type="Proteomes" id="UP000670092">
    <property type="component" value="Unassembled WGS sequence"/>
</dbReference>
<protein>
    <submittedName>
        <fullName evidence="1">Uncharacterized protein</fullName>
    </submittedName>
</protein>
<dbReference type="VEuPathDB" id="FungiDB:I7I52_12466"/>
<sequence length="82" mass="9306">MDLVSLQEEMVGFEARVDKIKRFIFQTCSKEKPIGGSGILVGCVRLSLLFSFHLELWSFCIPLLPDVSIRCHIADVLQQHCL</sequence>
<proteinExistence type="predicted"/>
<accession>A0A8H7YCR0</accession>
<comment type="caution">
    <text evidence="1">The sequence shown here is derived from an EMBL/GenBank/DDBJ whole genome shotgun (WGS) entry which is preliminary data.</text>
</comment>
<evidence type="ECO:0000313" key="2">
    <source>
        <dbReference type="Proteomes" id="UP000670092"/>
    </source>
</evidence>
<evidence type="ECO:0000313" key="1">
    <source>
        <dbReference type="EMBL" id="KAG5288846.1"/>
    </source>
</evidence>
<reference evidence="1 2" key="1">
    <citation type="submission" date="2021-01" db="EMBL/GenBank/DDBJ databases">
        <title>Chromosome-level genome assembly of a human fungal pathogen reveals clustering of transcriptionally co-regulated genes.</title>
        <authorList>
            <person name="Voorhies M."/>
            <person name="Cohen S."/>
            <person name="Shea T.P."/>
            <person name="Petrus S."/>
            <person name="Munoz J.F."/>
            <person name="Poplawski S."/>
            <person name="Goldman W.E."/>
            <person name="Michael T."/>
            <person name="Cuomo C.A."/>
            <person name="Sil A."/>
            <person name="Beyhan S."/>
        </authorList>
    </citation>
    <scope>NUCLEOTIDE SEQUENCE [LARGE SCALE GENOMIC DNA]</scope>
    <source>
        <strain evidence="1 2">G184AR</strain>
    </source>
</reference>
<dbReference type="EMBL" id="JAEVHI010000006">
    <property type="protein sequence ID" value="KAG5288846.1"/>
    <property type="molecule type" value="Genomic_DNA"/>
</dbReference>
<dbReference type="AlphaFoldDB" id="A0A8H7YCR0"/>
<name>A0A8H7YCR0_AJECA</name>